<evidence type="ECO:0000259" key="2">
    <source>
        <dbReference type="PROSITE" id="PS50943"/>
    </source>
</evidence>
<evidence type="ECO:0000256" key="1">
    <source>
        <dbReference type="SAM" id="MobiDB-lite"/>
    </source>
</evidence>
<dbReference type="Proteomes" id="UP001629392">
    <property type="component" value="Unassembled WGS sequence"/>
</dbReference>
<name>A0ABW9EMU9_9BURK</name>
<dbReference type="CDD" id="cd00093">
    <property type="entry name" value="HTH_XRE"/>
    <property type="match status" value="1"/>
</dbReference>
<organism evidence="3 4">
    <name type="scientific">Paraburkholderia strydomiana</name>
    <dbReference type="NCBI Taxonomy" id="1245417"/>
    <lineage>
        <taxon>Bacteria</taxon>
        <taxon>Pseudomonadati</taxon>
        <taxon>Pseudomonadota</taxon>
        <taxon>Betaproteobacteria</taxon>
        <taxon>Burkholderiales</taxon>
        <taxon>Burkholderiaceae</taxon>
        <taxon>Paraburkholderia</taxon>
    </lineage>
</organism>
<protein>
    <submittedName>
        <fullName evidence="3">Helix-turn-helix transcriptional regulator</fullName>
    </submittedName>
</protein>
<feature type="compositionally biased region" description="Basic residues" evidence="1">
    <location>
        <begin position="162"/>
        <end position="174"/>
    </location>
</feature>
<dbReference type="PROSITE" id="PS50943">
    <property type="entry name" value="HTH_CROC1"/>
    <property type="match status" value="1"/>
</dbReference>
<dbReference type="SMART" id="SM00530">
    <property type="entry name" value="HTH_XRE"/>
    <property type="match status" value="1"/>
</dbReference>
<evidence type="ECO:0000313" key="3">
    <source>
        <dbReference type="EMBL" id="MFM0720380.1"/>
    </source>
</evidence>
<proteinExistence type="predicted"/>
<feature type="region of interest" description="Disordered" evidence="1">
    <location>
        <begin position="73"/>
        <end position="174"/>
    </location>
</feature>
<dbReference type="Gene3D" id="1.10.260.40">
    <property type="entry name" value="lambda repressor-like DNA-binding domains"/>
    <property type="match status" value="1"/>
</dbReference>
<evidence type="ECO:0000313" key="4">
    <source>
        <dbReference type="Proteomes" id="UP001629392"/>
    </source>
</evidence>
<dbReference type="RefSeq" id="WP_408148895.1">
    <property type="nucleotide sequence ID" value="NZ_JAQQCJ010000036.1"/>
</dbReference>
<dbReference type="InterPro" id="IPR010982">
    <property type="entry name" value="Lambda_DNA-bd_dom_sf"/>
</dbReference>
<dbReference type="EMBL" id="JAQQCL010000029">
    <property type="protein sequence ID" value="MFM0720380.1"/>
    <property type="molecule type" value="Genomic_DNA"/>
</dbReference>
<gene>
    <name evidence="3" type="ORF">PQQ73_29105</name>
</gene>
<comment type="caution">
    <text evidence="3">The sequence shown here is derived from an EMBL/GenBank/DDBJ whole genome shotgun (WGS) entry which is preliminary data.</text>
</comment>
<sequence>MDYPIKTLSQLRPILQGYRKTAGLTQAAMASHLGVTQQTYAQLEANPAAVSVERLFKVLRVLQVDLKLTQSAGDSAENAAAENPASAPAAAPVATRTTSARLVQKASAVATGDVKRKAQSTRKQTTSAETPARIKSPAKPRARTSTREVVGHAASEAQRAAAKARRVSKKRENW</sequence>
<keyword evidence="4" id="KW-1185">Reference proteome</keyword>
<dbReference type="InterPro" id="IPR001387">
    <property type="entry name" value="Cro/C1-type_HTH"/>
</dbReference>
<dbReference type="Pfam" id="PF01381">
    <property type="entry name" value="HTH_3"/>
    <property type="match status" value="1"/>
</dbReference>
<feature type="domain" description="HTH cro/C1-type" evidence="2">
    <location>
        <begin position="15"/>
        <end position="69"/>
    </location>
</feature>
<reference evidence="3 4" key="1">
    <citation type="journal article" date="2024" name="Chem. Sci.">
        <title>Discovery of megapolipeptins by genome mining of a Burkholderiales bacteria collection.</title>
        <authorList>
            <person name="Paulo B.S."/>
            <person name="Recchia M.J.J."/>
            <person name="Lee S."/>
            <person name="Fergusson C.H."/>
            <person name="Romanowski S.B."/>
            <person name="Hernandez A."/>
            <person name="Krull N."/>
            <person name="Liu D.Y."/>
            <person name="Cavanagh H."/>
            <person name="Bos A."/>
            <person name="Gray C.A."/>
            <person name="Murphy B.T."/>
            <person name="Linington R.G."/>
            <person name="Eustaquio A.S."/>
        </authorList>
    </citation>
    <scope>NUCLEOTIDE SEQUENCE [LARGE SCALE GENOMIC DNA]</scope>
    <source>
        <strain evidence="3 4">RL17-350-BIC-E</strain>
    </source>
</reference>
<accession>A0ABW9EMU9</accession>
<dbReference type="SUPFAM" id="SSF47413">
    <property type="entry name" value="lambda repressor-like DNA-binding domains"/>
    <property type="match status" value="1"/>
</dbReference>
<feature type="compositionally biased region" description="Low complexity" evidence="1">
    <location>
        <begin position="75"/>
        <end position="101"/>
    </location>
</feature>